<comment type="caution">
    <text evidence="7">The sequence shown here is derived from an EMBL/GenBank/DDBJ whole genome shotgun (WGS) entry which is preliminary data.</text>
</comment>
<reference evidence="7 8" key="1">
    <citation type="submission" date="2024-03" db="EMBL/GenBank/DDBJ databases">
        <title>Draft genome sequence of Pseudonocardia nematodicida JCM 31783.</title>
        <authorList>
            <person name="Butdee W."/>
            <person name="Duangmal K."/>
        </authorList>
    </citation>
    <scope>NUCLEOTIDE SEQUENCE [LARGE SCALE GENOMIC DNA]</scope>
    <source>
        <strain evidence="7 8">JCM 31783</strain>
    </source>
</reference>
<protein>
    <submittedName>
        <fullName evidence="7">FUSC family protein</fullName>
    </submittedName>
</protein>
<evidence type="ECO:0000313" key="7">
    <source>
        <dbReference type="EMBL" id="MEQ3551611.1"/>
    </source>
</evidence>
<feature type="transmembrane region" description="Helical" evidence="5">
    <location>
        <begin position="137"/>
        <end position="161"/>
    </location>
</feature>
<feature type="transmembrane region" description="Helical" evidence="5">
    <location>
        <begin position="95"/>
        <end position="116"/>
    </location>
</feature>
<organism evidence="7 8">
    <name type="scientific">Pseudonocardia nematodicida</name>
    <dbReference type="NCBI Taxonomy" id="1206997"/>
    <lineage>
        <taxon>Bacteria</taxon>
        <taxon>Bacillati</taxon>
        <taxon>Actinomycetota</taxon>
        <taxon>Actinomycetes</taxon>
        <taxon>Pseudonocardiales</taxon>
        <taxon>Pseudonocardiaceae</taxon>
        <taxon>Pseudonocardia</taxon>
    </lineage>
</organism>
<evidence type="ECO:0000256" key="2">
    <source>
        <dbReference type="ARBA" id="ARBA00022692"/>
    </source>
</evidence>
<dbReference type="Pfam" id="PF13515">
    <property type="entry name" value="FUSC_2"/>
    <property type="match status" value="1"/>
</dbReference>
<name>A0ABV1KAV7_9PSEU</name>
<feature type="transmembrane region" description="Helical" evidence="5">
    <location>
        <begin position="47"/>
        <end position="64"/>
    </location>
</feature>
<keyword evidence="4 5" id="KW-0472">Membrane</keyword>
<keyword evidence="8" id="KW-1185">Reference proteome</keyword>
<feature type="domain" description="Integral membrane bound transporter" evidence="6">
    <location>
        <begin position="32"/>
        <end position="157"/>
    </location>
</feature>
<evidence type="ECO:0000256" key="3">
    <source>
        <dbReference type="ARBA" id="ARBA00022989"/>
    </source>
</evidence>
<accession>A0ABV1KAV7</accession>
<feature type="transmembrane region" description="Helical" evidence="5">
    <location>
        <begin position="21"/>
        <end position="41"/>
    </location>
</feature>
<gene>
    <name evidence="7" type="ORF">WIS52_14140</name>
</gene>
<feature type="transmembrane region" description="Helical" evidence="5">
    <location>
        <begin position="71"/>
        <end position="89"/>
    </location>
</feature>
<dbReference type="EMBL" id="JBEDNQ010000005">
    <property type="protein sequence ID" value="MEQ3551611.1"/>
    <property type="molecule type" value="Genomic_DNA"/>
</dbReference>
<keyword evidence="3 5" id="KW-1133">Transmembrane helix</keyword>
<evidence type="ECO:0000256" key="5">
    <source>
        <dbReference type="SAM" id="Phobius"/>
    </source>
</evidence>
<evidence type="ECO:0000313" key="8">
    <source>
        <dbReference type="Proteomes" id="UP001494902"/>
    </source>
</evidence>
<dbReference type="RefSeq" id="WP_349298686.1">
    <property type="nucleotide sequence ID" value="NZ_JBEDNQ010000005.1"/>
</dbReference>
<evidence type="ECO:0000259" key="6">
    <source>
        <dbReference type="Pfam" id="PF13515"/>
    </source>
</evidence>
<sequence>MPTARAPWRASTTELVRARVGLAWRAGLAAALAWYLGSLLPGAPGEYPFYAPLGALLVSYPTVVDSVSNGVRALAATLIGVALGAGALTVAGPDWWAVALVVLIAIALGGLPHLAAQRDTVPMAALFTVLIGSTDPSGYVAGYIGQTVLGVAVGLAVHLALPPPTRIRHASDELDRLRDGVCEHLEEMAGVLAEQWPPERDEWTKRRHDFEPLIAATRAAVTSADASRRANLRARRYRRRGQEQFASARTLEQIAVLVRDISTVLAHTAWAERTVLVLDPELRRPIADAMTALASALRTSDLRERAPACDAGCTDQVSAARAALRRVTDRLDGDRSAAWEDTLAASGIVLHLRRCLDAVDDGPSGIAPVTVIRAPEEVRDPVADGTATADARA</sequence>
<comment type="subcellular location">
    <subcellularLocation>
        <location evidence="1">Membrane</location>
        <topology evidence="1">Multi-pass membrane protein</topology>
    </subcellularLocation>
</comment>
<proteinExistence type="predicted"/>
<evidence type="ECO:0000256" key="1">
    <source>
        <dbReference type="ARBA" id="ARBA00004141"/>
    </source>
</evidence>
<dbReference type="InterPro" id="IPR049453">
    <property type="entry name" value="Memb_transporter_dom"/>
</dbReference>
<dbReference type="Proteomes" id="UP001494902">
    <property type="component" value="Unassembled WGS sequence"/>
</dbReference>
<keyword evidence="2 5" id="KW-0812">Transmembrane</keyword>
<evidence type="ECO:0000256" key="4">
    <source>
        <dbReference type="ARBA" id="ARBA00023136"/>
    </source>
</evidence>